<reference evidence="8 9" key="1">
    <citation type="submission" date="2013-11" db="EMBL/GenBank/DDBJ databases">
        <title>Single cell genomics of uncultured Tannerella BU063 (oral taxon 286).</title>
        <authorList>
            <person name="Beall C.J."/>
            <person name="Campbell A.G."/>
            <person name="Griffen A.L."/>
            <person name="Podar M."/>
            <person name="Leys E.J."/>
        </authorList>
    </citation>
    <scope>NUCLEOTIDE SEQUENCE [LARGE SCALE GENOMIC DNA]</scope>
    <source>
        <strain evidence="8">Cell 2</strain>
    </source>
</reference>
<dbReference type="EMBL" id="AYUF01000468">
    <property type="protein sequence ID" value="ETK01687.1"/>
    <property type="molecule type" value="Genomic_DNA"/>
</dbReference>
<evidence type="ECO:0000256" key="2">
    <source>
        <dbReference type="ARBA" id="ARBA00022679"/>
    </source>
</evidence>
<dbReference type="InterPro" id="IPR051159">
    <property type="entry name" value="Hexapeptide_acetyltransf"/>
</dbReference>
<protein>
    <recommendedName>
        <fullName evidence="6">Nodulation protein L</fullName>
    </recommendedName>
</protein>
<dbReference type="PANTHER" id="PTHR23416:SF23">
    <property type="entry name" value="ACETYLTRANSFERASE C18B11.09C-RELATED"/>
    <property type="match status" value="1"/>
</dbReference>
<dbReference type="SMART" id="SM01266">
    <property type="entry name" value="Mac"/>
    <property type="match status" value="1"/>
</dbReference>
<proteinExistence type="inferred from homology"/>
<evidence type="ECO:0000256" key="6">
    <source>
        <dbReference type="ARBA" id="ARBA00067695"/>
    </source>
</evidence>
<dbReference type="AlphaFoldDB" id="W2C5D1"/>
<dbReference type="GO" id="GO:0008374">
    <property type="term" value="F:O-acyltransferase activity"/>
    <property type="evidence" value="ECO:0007669"/>
    <property type="project" value="TreeGrafter"/>
</dbReference>
<feature type="domain" description="Maltose/galactoside acetyltransferase" evidence="7">
    <location>
        <begin position="6"/>
        <end position="59"/>
    </location>
</feature>
<evidence type="ECO:0000313" key="9">
    <source>
        <dbReference type="Proteomes" id="UP000018837"/>
    </source>
</evidence>
<dbReference type="CDD" id="cd03357">
    <property type="entry name" value="LbH_MAT_GAT"/>
    <property type="match status" value="1"/>
</dbReference>
<organism evidence="8 9">
    <name type="scientific">Tannerella sp. oral taxon BU063 isolate Cell 2</name>
    <dbReference type="NCBI Taxonomy" id="1411148"/>
    <lineage>
        <taxon>Bacteria</taxon>
        <taxon>Pseudomonadati</taxon>
        <taxon>Bacteroidota</taxon>
        <taxon>Bacteroidia</taxon>
        <taxon>Bacteroidales</taxon>
        <taxon>Tannerellaceae</taxon>
        <taxon>Tannerella</taxon>
    </lineage>
</organism>
<dbReference type="PANTHER" id="PTHR23416">
    <property type="entry name" value="SIALIC ACID SYNTHASE-RELATED"/>
    <property type="match status" value="1"/>
</dbReference>
<accession>W2C5D1</accession>
<dbReference type="Gene3D" id="2.160.10.10">
    <property type="entry name" value="Hexapeptide repeat proteins"/>
    <property type="match status" value="1"/>
</dbReference>
<comment type="caution">
    <text evidence="8">The sequence shown here is derived from an EMBL/GenBank/DDBJ whole genome shotgun (WGS) entry which is preliminary data.</text>
</comment>
<evidence type="ECO:0000313" key="8">
    <source>
        <dbReference type="EMBL" id="ETK01687.1"/>
    </source>
</evidence>
<evidence type="ECO:0000256" key="5">
    <source>
        <dbReference type="ARBA" id="ARBA00055587"/>
    </source>
</evidence>
<keyword evidence="4" id="KW-0012">Acyltransferase</keyword>
<dbReference type="Proteomes" id="UP000018837">
    <property type="component" value="Unassembled WGS sequence"/>
</dbReference>
<dbReference type="SUPFAM" id="SSF51161">
    <property type="entry name" value="Trimeric LpxA-like enzymes"/>
    <property type="match status" value="1"/>
</dbReference>
<dbReference type="PATRIC" id="fig|1411148.3.peg.1356"/>
<comment type="similarity">
    <text evidence="1">Belongs to the transferase hexapeptide repeat family.</text>
</comment>
<dbReference type="InterPro" id="IPR018357">
    <property type="entry name" value="Hexapep_transf_CS"/>
</dbReference>
<dbReference type="FunFam" id="2.160.10.10:FF:000025">
    <property type="entry name" value="Hexapeptide-repeat containing-acetyltransferase"/>
    <property type="match status" value="1"/>
</dbReference>
<comment type="function">
    <text evidence="5">Acetyltransferase implicated in the O-acetylation of Nod factors.</text>
</comment>
<sequence>MHRTEIEKMRRGESPDFQSPELQASFRHAKELLARMRTMSTYSDGFRELLEQLIPGIPPTSVVCPPFHCDHGHGIRLGHGVYINAGCTFLDGGWIRIGDHTLVGPAVQIYTPHHPLNYLERRTGREHARPVTIGADCWIGGGAIICPGVTIGDRTVIGAGSVVTHDIPADSLAVGNPCRVIRPLEAEEDATHSL</sequence>
<keyword evidence="3" id="KW-0677">Repeat</keyword>
<dbReference type="GO" id="GO:0005829">
    <property type="term" value="C:cytosol"/>
    <property type="evidence" value="ECO:0007669"/>
    <property type="project" value="TreeGrafter"/>
</dbReference>
<dbReference type="InterPro" id="IPR024688">
    <property type="entry name" value="Mac_dom"/>
</dbReference>
<dbReference type="GO" id="GO:0016407">
    <property type="term" value="F:acetyltransferase activity"/>
    <property type="evidence" value="ECO:0007669"/>
    <property type="project" value="InterPro"/>
</dbReference>
<dbReference type="InterPro" id="IPR011004">
    <property type="entry name" value="Trimer_LpxA-like_sf"/>
</dbReference>
<evidence type="ECO:0000256" key="1">
    <source>
        <dbReference type="ARBA" id="ARBA00007274"/>
    </source>
</evidence>
<keyword evidence="2 8" id="KW-0808">Transferase</keyword>
<dbReference type="InterPro" id="IPR001451">
    <property type="entry name" value="Hexapep"/>
</dbReference>
<evidence type="ECO:0000259" key="7">
    <source>
        <dbReference type="SMART" id="SM01266"/>
    </source>
</evidence>
<gene>
    <name evidence="8" type="ORF">N425_08660</name>
</gene>
<name>W2C5D1_9BACT</name>
<dbReference type="Pfam" id="PF00132">
    <property type="entry name" value="Hexapep"/>
    <property type="match status" value="1"/>
</dbReference>
<evidence type="ECO:0000256" key="3">
    <source>
        <dbReference type="ARBA" id="ARBA00022737"/>
    </source>
</evidence>
<evidence type="ECO:0000256" key="4">
    <source>
        <dbReference type="ARBA" id="ARBA00023315"/>
    </source>
</evidence>
<dbReference type="PROSITE" id="PS00101">
    <property type="entry name" value="HEXAPEP_TRANSFERASES"/>
    <property type="match status" value="1"/>
</dbReference>